<comment type="caution">
    <text evidence="3">The sequence shown here is derived from an EMBL/GenBank/DDBJ whole genome shotgun (WGS) entry which is preliminary data.</text>
</comment>
<keyword evidence="1" id="KW-0677">Repeat</keyword>
<feature type="repeat" description="PPR" evidence="2">
    <location>
        <begin position="127"/>
        <end position="157"/>
    </location>
</feature>
<dbReference type="PANTHER" id="PTHR47926">
    <property type="entry name" value="PENTATRICOPEPTIDE REPEAT-CONTAINING PROTEIN"/>
    <property type="match status" value="1"/>
</dbReference>
<accession>A0AA89B9B6</accession>
<keyword evidence="4" id="KW-1185">Reference proteome</keyword>
<dbReference type="GO" id="GO:0009451">
    <property type="term" value="P:RNA modification"/>
    <property type="evidence" value="ECO:0007669"/>
    <property type="project" value="InterPro"/>
</dbReference>
<dbReference type="EMBL" id="JAVXUP010000297">
    <property type="protein sequence ID" value="KAK3031648.1"/>
    <property type="molecule type" value="Genomic_DNA"/>
</dbReference>
<dbReference type="Gene3D" id="1.25.40.10">
    <property type="entry name" value="Tetratricopeptide repeat domain"/>
    <property type="match status" value="1"/>
</dbReference>
<evidence type="ECO:0000313" key="4">
    <source>
        <dbReference type="Proteomes" id="UP001188597"/>
    </source>
</evidence>
<dbReference type="InterPro" id="IPR046960">
    <property type="entry name" value="PPR_At4g14850-like_plant"/>
</dbReference>
<dbReference type="Proteomes" id="UP001188597">
    <property type="component" value="Unassembled WGS sequence"/>
</dbReference>
<evidence type="ECO:0000256" key="2">
    <source>
        <dbReference type="PROSITE-ProRule" id="PRU00708"/>
    </source>
</evidence>
<organism evidence="3 4">
    <name type="scientific">Escallonia herrerae</name>
    <dbReference type="NCBI Taxonomy" id="1293975"/>
    <lineage>
        <taxon>Eukaryota</taxon>
        <taxon>Viridiplantae</taxon>
        <taxon>Streptophyta</taxon>
        <taxon>Embryophyta</taxon>
        <taxon>Tracheophyta</taxon>
        <taxon>Spermatophyta</taxon>
        <taxon>Magnoliopsida</taxon>
        <taxon>eudicotyledons</taxon>
        <taxon>Gunneridae</taxon>
        <taxon>Pentapetalae</taxon>
        <taxon>asterids</taxon>
        <taxon>campanulids</taxon>
        <taxon>Escalloniales</taxon>
        <taxon>Escalloniaceae</taxon>
        <taxon>Escallonia</taxon>
    </lineage>
</organism>
<sequence>MFVRFHDQEQHNLRLLLGEPVHHYMFDLLSKRLRNSSLHPNGKRRRFCLQCNNPRLHSLLFPPSSSPVQTALVEFYSGLGRVLQSRQVFDEMPNRDGFARTTMVTARARVRDLSSARGLLDDMPERNTASWNSIIVRYARLGDVESAKFLFSEMPQRI</sequence>
<protein>
    <recommendedName>
        <fullName evidence="5">Pentatricopeptide repeat-containing protein</fullName>
    </recommendedName>
</protein>
<dbReference type="InterPro" id="IPR002885">
    <property type="entry name" value="PPR_rpt"/>
</dbReference>
<gene>
    <name evidence="3" type="ORF">RJ639_035016</name>
</gene>
<evidence type="ECO:0000313" key="3">
    <source>
        <dbReference type="EMBL" id="KAK3031648.1"/>
    </source>
</evidence>
<reference evidence="3" key="1">
    <citation type="submission" date="2022-12" db="EMBL/GenBank/DDBJ databases">
        <title>Draft genome assemblies for two species of Escallonia (Escalloniales).</title>
        <authorList>
            <person name="Chanderbali A."/>
            <person name="Dervinis C."/>
            <person name="Anghel I."/>
            <person name="Soltis D."/>
            <person name="Soltis P."/>
            <person name="Zapata F."/>
        </authorList>
    </citation>
    <scope>NUCLEOTIDE SEQUENCE</scope>
    <source>
        <strain evidence="3">UCBG64.0493</strain>
        <tissue evidence="3">Leaf</tissue>
    </source>
</reference>
<dbReference type="PROSITE" id="PS51375">
    <property type="entry name" value="PPR"/>
    <property type="match status" value="1"/>
</dbReference>
<dbReference type="GO" id="GO:0003723">
    <property type="term" value="F:RNA binding"/>
    <property type="evidence" value="ECO:0007669"/>
    <property type="project" value="InterPro"/>
</dbReference>
<evidence type="ECO:0000256" key="1">
    <source>
        <dbReference type="ARBA" id="ARBA00022737"/>
    </source>
</evidence>
<dbReference type="NCBIfam" id="TIGR00756">
    <property type="entry name" value="PPR"/>
    <property type="match status" value="1"/>
</dbReference>
<name>A0AA89B9B6_9ASTE</name>
<dbReference type="AlphaFoldDB" id="A0AA89B9B6"/>
<dbReference type="InterPro" id="IPR011990">
    <property type="entry name" value="TPR-like_helical_dom_sf"/>
</dbReference>
<evidence type="ECO:0008006" key="5">
    <source>
        <dbReference type="Google" id="ProtNLM"/>
    </source>
</evidence>
<proteinExistence type="predicted"/>
<dbReference type="Pfam" id="PF01535">
    <property type="entry name" value="PPR"/>
    <property type="match status" value="1"/>
</dbReference>